<dbReference type="AlphaFoldDB" id="A0AAV7M3L3"/>
<dbReference type="Proteomes" id="UP001066276">
    <property type="component" value="Chromosome 10"/>
</dbReference>
<dbReference type="EMBL" id="JANPWB010000014">
    <property type="protein sequence ID" value="KAJ1097142.1"/>
    <property type="molecule type" value="Genomic_DNA"/>
</dbReference>
<evidence type="ECO:0000313" key="1">
    <source>
        <dbReference type="EMBL" id="KAJ1097142.1"/>
    </source>
</evidence>
<gene>
    <name evidence="1" type="ORF">NDU88_002269</name>
</gene>
<protein>
    <submittedName>
        <fullName evidence="1">Uncharacterized protein</fullName>
    </submittedName>
</protein>
<organism evidence="1 2">
    <name type="scientific">Pleurodeles waltl</name>
    <name type="common">Iberian ribbed newt</name>
    <dbReference type="NCBI Taxonomy" id="8319"/>
    <lineage>
        <taxon>Eukaryota</taxon>
        <taxon>Metazoa</taxon>
        <taxon>Chordata</taxon>
        <taxon>Craniata</taxon>
        <taxon>Vertebrata</taxon>
        <taxon>Euteleostomi</taxon>
        <taxon>Amphibia</taxon>
        <taxon>Batrachia</taxon>
        <taxon>Caudata</taxon>
        <taxon>Salamandroidea</taxon>
        <taxon>Salamandridae</taxon>
        <taxon>Pleurodelinae</taxon>
        <taxon>Pleurodeles</taxon>
    </lineage>
</organism>
<accession>A0AAV7M3L3</accession>
<name>A0AAV7M3L3_PLEWA</name>
<proteinExistence type="predicted"/>
<comment type="caution">
    <text evidence="1">The sequence shown here is derived from an EMBL/GenBank/DDBJ whole genome shotgun (WGS) entry which is preliminary data.</text>
</comment>
<evidence type="ECO:0000313" key="2">
    <source>
        <dbReference type="Proteomes" id="UP001066276"/>
    </source>
</evidence>
<sequence length="82" mass="8869">MTFQESLNAKNQKEALVAGSRQAELAPYQMVGLHWLQATTGLCRGRPSPTDSIFSCSDSAVLNHELHTPGRLVVLCLDTTGV</sequence>
<reference evidence="1" key="1">
    <citation type="journal article" date="2022" name="bioRxiv">
        <title>Sequencing and chromosome-scale assembly of the giantPleurodeles waltlgenome.</title>
        <authorList>
            <person name="Brown T."/>
            <person name="Elewa A."/>
            <person name="Iarovenko S."/>
            <person name="Subramanian E."/>
            <person name="Araus A.J."/>
            <person name="Petzold A."/>
            <person name="Susuki M."/>
            <person name="Suzuki K.-i.T."/>
            <person name="Hayashi T."/>
            <person name="Toyoda A."/>
            <person name="Oliveira C."/>
            <person name="Osipova E."/>
            <person name="Leigh N.D."/>
            <person name="Simon A."/>
            <person name="Yun M.H."/>
        </authorList>
    </citation>
    <scope>NUCLEOTIDE SEQUENCE</scope>
    <source>
        <strain evidence="1">20211129_DDA</strain>
        <tissue evidence="1">Liver</tissue>
    </source>
</reference>
<keyword evidence="2" id="KW-1185">Reference proteome</keyword>